<reference evidence="1 2" key="1">
    <citation type="submission" date="2018-08" db="EMBL/GenBank/DDBJ databases">
        <title>Meiothermus luteus KCTC 52599 genome sequencing project.</title>
        <authorList>
            <person name="Da Costa M.S."/>
            <person name="Albuquerque L."/>
            <person name="Raposo P."/>
            <person name="Froufe H.J.C."/>
            <person name="Barroso C.S."/>
            <person name="Egas C."/>
        </authorList>
    </citation>
    <scope>NUCLEOTIDE SEQUENCE [LARGE SCALE GENOMIC DNA]</scope>
    <source>
        <strain evidence="1 2">KCTC 52599</strain>
    </source>
</reference>
<dbReference type="RefSeq" id="WP_119359913.1">
    <property type="nucleotide sequence ID" value="NZ_QWKZ01000032.1"/>
</dbReference>
<evidence type="ECO:0008006" key="3">
    <source>
        <dbReference type="Google" id="ProtNLM"/>
    </source>
</evidence>
<dbReference type="OrthoDB" id="26883at2"/>
<dbReference type="AlphaFoldDB" id="A0A399EUY5"/>
<name>A0A399EUY5_9DEIN</name>
<proteinExistence type="predicted"/>
<accession>A0A399EUY5</accession>
<protein>
    <recommendedName>
        <fullName evidence="3">Cell division protein FtsL</fullName>
    </recommendedName>
</protein>
<evidence type="ECO:0000313" key="1">
    <source>
        <dbReference type="EMBL" id="RIH86432.1"/>
    </source>
</evidence>
<comment type="caution">
    <text evidence="1">The sequence shown here is derived from an EMBL/GenBank/DDBJ whole genome shotgun (WGS) entry which is preliminary data.</text>
</comment>
<sequence>MKSAMRWGVVYVALVVGLTALGHYNQQQSAHLQALLKREADLRQKEVRLSLERYHLTSPLALLEWAEAQGYIPMSLGHWAEEGRTP</sequence>
<keyword evidence="2" id="KW-1185">Reference proteome</keyword>
<gene>
    <name evidence="1" type="ORF">Mlute_01260</name>
</gene>
<dbReference type="EMBL" id="QWKZ01000032">
    <property type="protein sequence ID" value="RIH86432.1"/>
    <property type="molecule type" value="Genomic_DNA"/>
</dbReference>
<organism evidence="1 2">
    <name type="scientific">Meiothermus luteus</name>
    <dbReference type="NCBI Taxonomy" id="2026184"/>
    <lineage>
        <taxon>Bacteria</taxon>
        <taxon>Thermotogati</taxon>
        <taxon>Deinococcota</taxon>
        <taxon>Deinococci</taxon>
        <taxon>Thermales</taxon>
        <taxon>Thermaceae</taxon>
        <taxon>Meiothermus</taxon>
    </lineage>
</organism>
<dbReference type="Proteomes" id="UP000265800">
    <property type="component" value="Unassembled WGS sequence"/>
</dbReference>
<evidence type="ECO:0000313" key="2">
    <source>
        <dbReference type="Proteomes" id="UP000265800"/>
    </source>
</evidence>